<evidence type="ECO:0000313" key="1">
    <source>
        <dbReference type="EMBL" id="CAG8756636.1"/>
    </source>
</evidence>
<sequence length="54" mass="6152">DPYYVNVPPGRPQKAISVAAIVAIVIICLAVLIIAILLFLKRKKIAKWWKDRKH</sequence>
<dbReference type="Proteomes" id="UP000789920">
    <property type="component" value="Unassembled WGS sequence"/>
</dbReference>
<feature type="non-terminal residue" evidence="1">
    <location>
        <position position="1"/>
    </location>
</feature>
<protein>
    <submittedName>
        <fullName evidence="1">8809_t:CDS:1</fullName>
    </submittedName>
</protein>
<dbReference type="EMBL" id="CAJVQC010034545">
    <property type="protein sequence ID" value="CAG8756636.1"/>
    <property type="molecule type" value="Genomic_DNA"/>
</dbReference>
<accession>A0ACA9QPE2</accession>
<proteinExistence type="predicted"/>
<organism evidence="1 2">
    <name type="scientific">Racocetra persica</name>
    <dbReference type="NCBI Taxonomy" id="160502"/>
    <lineage>
        <taxon>Eukaryota</taxon>
        <taxon>Fungi</taxon>
        <taxon>Fungi incertae sedis</taxon>
        <taxon>Mucoromycota</taxon>
        <taxon>Glomeromycotina</taxon>
        <taxon>Glomeromycetes</taxon>
        <taxon>Diversisporales</taxon>
        <taxon>Gigasporaceae</taxon>
        <taxon>Racocetra</taxon>
    </lineage>
</organism>
<evidence type="ECO:0000313" key="2">
    <source>
        <dbReference type="Proteomes" id="UP000789920"/>
    </source>
</evidence>
<name>A0ACA9QPE2_9GLOM</name>
<reference evidence="1" key="1">
    <citation type="submission" date="2021-06" db="EMBL/GenBank/DDBJ databases">
        <authorList>
            <person name="Kallberg Y."/>
            <person name="Tangrot J."/>
            <person name="Rosling A."/>
        </authorList>
    </citation>
    <scope>NUCLEOTIDE SEQUENCE</scope>
    <source>
        <strain evidence="1">MA461A</strain>
    </source>
</reference>
<comment type="caution">
    <text evidence="1">The sequence shown here is derived from an EMBL/GenBank/DDBJ whole genome shotgun (WGS) entry which is preliminary data.</text>
</comment>
<gene>
    <name evidence="1" type="ORF">RPERSI_LOCUS14748</name>
</gene>
<keyword evidence="2" id="KW-1185">Reference proteome</keyword>